<dbReference type="EMBL" id="BAABRI010000014">
    <property type="protein sequence ID" value="GAA5483371.1"/>
    <property type="molecule type" value="Genomic_DNA"/>
</dbReference>
<evidence type="ECO:0000256" key="1">
    <source>
        <dbReference type="ARBA" id="ARBA00023172"/>
    </source>
</evidence>
<protein>
    <submittedName>
        <fullName evidence="4">Tyrosine recombinase XerC</fullName>
    </submittedName>
</protein>
<gene>
    <name evidence="4" type="primary">xerC_4</name>
    <name evidence="4" type="ORF">Hsar01_02602</name>
</gene>
<organism evidence="4 5">
    <name type="scientific">Haloferula sargassicola</name>
    <dbReference type="NCBI Taxonomy" id="490096"/>
    <lineage>
        <taxon>Bacteria</taxon>
        <taxon>Pseudomonadati</taxon>
        <taxon>Verrucomicrobiota</taxon>
        <taxon>Verrucomicrobiia</taxon>
        <taxon>Verrucomicrobiales</taxon>
        <taxon>Verrucomicrobiaceae</taxon>
        <taxon>Haloferula</taxon>
    </lineage>
</organism>
<comment type="caution">
    <text evidence="4">The sequence shown here is derived from an EMBL/GenBank/DDBJ whole genome shotgun (WGS) entry which is preliminary data.</text>
</comment>
<reference evidence="4 5" key="1">
    <citation type="submission" date="2024-02" db="EMBL/GenBank/DDBJ databases">
        <title>Haloferula sargassicola NBRC 104335.</title>
        <authorList>
            <person name="Ichikawa N."/>
            <person name="Katano-Makiyama Y."/>
            <person name="Hidaka K."/>
        </authorList>
    </citation>
    <scope>NUCLEOTIDE SEQUENCE [LARGE SCALE GENOMIC DNA]</scope>
    <source>
        <strain evidence="4 5">NBRC 104335</strain>
    </source>
</reference>
<dbReference type="Gene3D" id="1.10.443.10">
    <property type="entry name" value="Intergrase catalytic core"/>
    <property type="match status" value="1"/>
</dbReference>
<dbReference type="SUPFAM" id="SSF56349">
    <property type="entry name" value="DNA breaking-rejoining enzymes"/>
    <property type="match status" value="1"/>
</dbReference>
<dbReference type="InterPro" id="IPR013762">
    <property type="entry name" value="Integrase-like_cat_sf"/>
</dbReference>
<sequence>MGGGGHRPPGRPPELHPPEVSLRVPPCPAHPRRTTALTGFPPQEIGGRKPPLLHGGGGIDRRAGPQNSAPLRSHFESLPVRLTQGEPAAQGNSPPAGASEGGANVLRRLPSPLPKLDKIARRPSPASGCPTRSRANTAGPRKASWFWLFPATKTAIDPATVGREDSPGGIVRRHHLHDGVYNRAIKRAAHAIGIEKQVTSHALQHSFATHLLESGTDLRRIQEPLGTMTSPPPSLHVAIGENGLGVESPLDAGILQ</sequence>
<evidence type="ECO:0000256" key="2">
    <source>
        <dbReference type="SAM" id="MobiDB-lite"/>
    </source>
</evidence>
<proteinExistence type="predicted"/>
<feature type="domain" description="Tyr recombinase" evidence="3">
    <location>
        <begin position="172"/>
        <end position="226"/>
    </location>
</feature>
<accession>A0ABP9UP79</accession>
<evidence type="ECO:0000259" key="3">
    <source>
        <dbReference type="Pfam" id="PF00589"/>
    </source>
</evidence>
<dbReference type="Pfam" id="PF00589">
    <property type="entry name" value="Phage_integrase"/>
    <property type="match status" value="1"/>
</dbReference>
<evidence type="ECO:0000313" key="5">
    <source>
        <dbReference type="Proteomes" id="UP001476282"/>
    </source>
</evidence>
<dbReference type="InterPro" id="IPR011010">
    <property type="entry name" value="DNA_brk_join_enz"/>
</dbReference>
<feature type="region of interest" description="Disordered" evidence="2">
    <location>
        <begin position="1"/>
        <end position="138"/>
    </location>
</feature>
<keyword evidence="5" id="KW-1185">Reference proteome</keyword>
<dbReference type="InterPro" id="IPR002104">
    <property type="entry name" value="Integrase_catalytic"/>
</dbReference>
<keyword evidence="1" id="KW-0233">DNA recombination</keyword>
<evidence type="ECO:0000313" key="4">
    <source>
        <dbReference type="EMBL" id="GAA5483371.1"/>
    </source>
</evidence>
<name>A0ABP9UP79_9BACT</name>
<dbReference type="Proteomes" id="UP001476282">
    <property type="component" value="Unassembled WGS sequence"/>
</dbReference>